<proteinExistence type="predicted"/>
<organism evidence="1">
    <name type="scientific">uncultured Caudovirales phage</name>
    <dbReference type="NCBI Taxonomy" id="2100421"/>
    <lineage>
        <taxon>Viruses</taxon>
        <taxon>Duplodnaviria</taxon>
        <taxon>Heunggongvirae</taxon>
        <taxon>Uroviricota</taxon>
        <taxon>Caudoviricetes</taxon>
        <taxon>Peduoviridae</taxon>
        <taxon>Maltschvirus</taxon>
        <taxon>Maltschvirus maltsch</taxon>
    </lineage>
</organism>
<gene>
    <name evidence="1" type="ORF">UFOVP281_11</name>
</gene>
<accession>A0A6J5LPH9</accession>
<reference evidence="1" key="1">
    <citation type="submission" date="2020-04" db="EMBL/GenBank/DDBJ databases">
        <authorList>
            <person name="Chiriac C."/>
            <person name="Salcher M."/>
            <person name="Ghai R."/>
            <person name="Kavagutti S V."/>
        </authorList>
    </citation>
    <scope>NUCLEOTIDE SEQUENCE</scope>
</reference>
<protein>
    <submittedName>
        <fullName evidence="1">Uncharacterized protein</fullName>
    </submittedName>
</protein>
<sequence>MKYRIPEHVIISQNDTEIIKDIIYHELDEQEFLVEYLRNPRLAYWVTDDDDIKRHYKNGILMASIENGVVTNHTFKTYP</sequence>
<dbReference type="EMBL" id="LR796295">
    <property type="protein sequence ID" value="CAB4134836.1"/>
    <property type="molecule type" value="Genomic_DNA"/>
</dbReference>
<evidence type="ECO:0000313" key="1">
    <source>
        <dbReference type="EMBL" id="CAB4134836.1"/>
    </source>
</evidence>
<name>A0A6J5LPH9_9CAUD</name>